<dbReference type="GO" id="GO:0019134">
    <property type="term" value="F:glucosamine-1-phosphate N-acetyltransferase activity"/>
    <property type="evidence" value="ECO:0007669"/>
    <property type="project" value="UniProtKB-EC"/>
</dbReference>
<proteinExistence type="predicted"/>
<reference evidence="4 5" key="1">
    <citation type="submission" date="2017-01" db="EMBL/GenBank/DDBJ databases">
        <authorList>
            <person name="Erauso G."/>
        </authorList>
    </citation>
    <scope>NUCLEOTIDE SEQUENCE [LARGE SCALE GENOMIC DNA]</scope>
    <source>
        <strain evidence="4">MESINF1</strain>
    </source>
</reference>
<evidence type="ECO:0000256" key="2">
    <source>
        <dbReference type="ARBA" id="ARBA00022695"/>
    </source>
</evidence>
<sequence length="264" mass="29525">MNEISVFLSFKRAIILKKGVQKGVFQLITVILAAGQGKRLRSSVPKPLVKIKGKTMIEHVIEKAFYATASRKAILVINPDFEGDFLSQLKVPVTFAYQSVPKGTADALAQALNLIENGEDILVMYADLVLISRDSLKSLVSLHIERNCDITFLSGTTERRYPYALVERDERGRVIAFQEKKVPDFDPPWEFYIGPIILKKSVVEAYIEKLSPNESTGEIYIADIVSMAIADNKNICGFVTNNEREFLGVNTPEDLKAAEEIIEQ</sequence>
<dbReference type="Pfam" id="PF00483">
    <property type="entry name" value="NTP_transferase"/>
    <property type="match status" value="1"/>
</dbReference>
<accession>A0A7Z7LFD7</accession>
<dbReference type="PANTHER" id="PTHR43584:SF8">
    <property type="entry name" value="N-ACETYLMURAMATE ALPHA-1-PHOSPHATE URIDYLYLTRANSFERASE"/>
    <property type="match status" value="1"/>
</dbReference>
<dbReference type="InterPro" id="IPR029044">
    <property type="entry name" value="Nucleotide-diphossugar_trans"/>
</dbReference>
<dbReference type="GO" id="GO:0016779">
    <property type="term" value="F:nucleotidyltransferase activity"/>
    <property type="evidence" value="ECO:0007669"/>
    <property type="project" value="UniProtKB-KW"/>
</dbReference>
<dbReference type="AlphaFoldDB" id="A0A7Z7LFD7"/>
<evidence type="ECO:0000313" key="5">
    <source>
        <dbReference type="Proteomes" id="UP000250796"/>
    </source>
</evidence>
<protein>
    <submittedName>
        <fullName evidence="4">Glucosamine-1-phosphate N-acetyltransferase</fullName>
        <ecNumber evidence="4">2.3.1.157</ecNumber>
    </submittedName>
</protein>
<dbReference type="KEGG" id="minf:MESINF_1548"/>
<dbReference type="SUPFAM" id="SSF53448">
    <property type="entry name" value="Nucleotide-diphospho-sugar transferases"/>
    <property type="match status" value="1"/>
</dbReference>
<keyword evidence="1 4" id="KW-0808">Transferase</keyword>
<evidence type="ECO:0000256" key="1">
    <source>
        <dbReference type="ARBA" id="ARBA00022679"/>
    </source>
</evidence>
<evidence type="ECO:0000313" key="4">
    <source>
        <dbReference type="EMBL" id="SSC12992.1"/>
    </source>
</evidence>
<keyword evidence="4" id="KW-0012">Acyltransferase</keyword>
<dbReference type="EMBL" id="LS974202">
    <property type="protein sequence ID" value="SSC12992.1"/>
    <property type="molecule type" value="Genomic_DNA"/>
</dbReference>
<dbReference type="EC" id="2.3.1.157" evidence="4"/>
<dbReference type="PANTHER" id="PTHR43584">
    <property type="entry name" value="NUCLEOTIDYL TRANSFERASE"/>
    <property type="match status" value="1"/>
</dbReference>
<organism evidence="4 5">
    <name type="scientific">Mesotoga infera</name>
    <dbReference type="NCBI Taxonomy" id="1236046"/>
    <lineage>
        <taxon>Bacteria</taxon>
        <taxon>Thermotogati</taxon>
        <taxon>Thermotogota</taxon>
        <taxon>Thermotogae</taxon>
        <taxon>Kosmotogales</taxon>
        <taxon>Kosmotogaceae</taxon>
        <taxon>Mesotoga</taxon>
    </lineage>
</organism>
<keyword evidence="5" id="KW-1185">Reference proteome</keyword>
<dbReference type="Proteomes" id="UP000250796">
    <property type="component" value="Chromosome MESINF"/>
</dbReference>
<evidence type="ECO:0000259" key="3">
    <source>
        <dbReference type="Pfam" id="PF00483"/>
    </source>
</evidence>
<name>A0A7Z7LFD7_9BACT</name>
<feature type="domain" description="Nucleotidyl transferase" evidence="3">
    <location>
        <begin position="29"/>
        <end position="240"/>
    </location>
</feature>
<dbReference type="InterPro" id="IPR005835">
    <property type="entry name" value="NTP_transferase_dom"/>
</dbReference>
<keyword evidence="2" id="KW-0548">Nucleotidyltransferase</keyword>
<dbReference type="InterPro" id="IPR050065">
    <property type="entry name" value="GlmU-like"/>
</dbReference>
<dbReference type="Gene3D" id="3.90.550.10">
    <property type="entry name" value="Spore Coat Polysaccharide Biosynthesis Protein SpsA, Chain A"/>
    <property type="match status" value="1"/>
</dbReference>
<gene>
    <name evidence="4" type="ORF">MESINF_1548</name>
</gene>